<feature type="region of interest" description="Disordered" evidence="1">
    <location>
        <begin position="829"/>
        <end position="880"/>
    </location>
</feature>
<reference evidence="2" key="1">
    <citation type="submission" date="2020-08" db="EMBL/GenBank/DDBJ databases">
        <title>Multicomponent nature underlies the extraordinary mechanical properties of spider dragline silk.</title>
        <authorList>
            <person name="Kono N."/>
            <person name="Nakamura H."/>
            <person name="Mori M."/>
            <person name="Yoshida Y."/>
            <person name="Ohtoshi R."/>
            <person name="Malay A.D."/>
            <person name="Moran D.A.P."/>
            <person name="Tomita M."/>
            <person name="Numata K."/>
            <person name="Arakawa K."/>
        </authorList>
    </citation>
    <scope>NUCLEOTIDE SEQUENCE</scope>
</reference>
<dbReference type="OrthoDB" id="6429399at2759"/>
<feature type="compositionally biased region" description="Basic and acidic residues" evidence="1">
    <location>
        <begin position="1100"/>
        <end position="1116"/>
    </location>
</feature>
<keyword evidence="3" id="KW-1185">Reference proteome</keyword>
<name>A0A8X6NZN7_NEPPI</name>
<feature type="compositionally biased region" description="Basic and acidic residues" evidence="1">
    <location>
        <begin position="1123"/>
        <end position="1133"/>
    </location>
</feature>
<dbReference type="EMBL" id="BMAW01110668">
    <property type="protein sequence ID" value="GFT44264.1"/>
    <property type="molecule type" value="Genomic_DNA"/>
</dbReference>
<accession>A0A8X6NZN7</accession>
<evidence type="ECO:0000313" key="2">
    <source>
        <dbReference type="EMBL" id="GFT44264.1"/>
    </source>
</evidence>
<feature type="region of interest" description="Disordered" evidence="1">
    <location>
        <begin position="20"/>
        <end position="70"/>
    </location>
</feature>
<feature type="region of interest" description="Disordered" evidence="1">
    <location>
        <begin position="108"/>
        <end position="133"/>
    </location>
</feature>
<dbReference type="Proteomes" id="UP000887013">
    <property type="component" value="Unassembled WGS sequence"/>
</dbReference>
<proteinExistence type="predicted"/>
<feature type="region of interest" description="Disordered" evidence="1">
    <location>
        <begin position="1089"/>
        <end position="1157"/>
    </location>
</feature>
<gene>
    <name evidence="2" type="primary">AVEN_162529_1</name>
    <name evidence="2" type="ORF">NPIL_45331</name>
</gene>
<organism evidence="2 3">
    <name type="scientific">Nephila pilipes</name>
    <name type="common">Giant wood spider</name>
    <name type="synonym">Nephila maculata</name>
    <dbReference type="NCBI Taxonomy" id="299642"/>
    <lineage>
        <taxon>Eukaryota</taxon>
        <taxon>Metazoa</taxon>
        <taxon>Ecdysozoa</taxon>
        <taxon>Arthropoda</taxon>
        <taxon>Chelicerata</taxon>
        <taxon>Arachnida</taxon>
        <taxon>Araneae</taxon>
        <taxon>Araneomorphae</taxon>
        <taxon>Entelegynae</taxon>
        <taxon>Araneoidea</taxon>
        <taxon>Nephilidae</taxon>
        <taxon>Nephila</taxon>
    </lineage>
</organism>
<feature type="compositionally biased region" description="Low complexity" evidence="1">
    <location>
        <begin position="854"/>
        <end position="865"/>
    </location>
</feature>
<feature type="compositionally biased region" description="Basic residues" evidence="1">
    <location>
        <begin position="37"/>
        <end position="46"/>
    </location>
</feature>
<comment type="caution">
    <text evidence="2">The sequence shown here is derived from an EMBL/GenBank/DDBJ whole genome shotgun (WGS) entry which is preliminary data.</text>
</comment>
<feature type="compositionally biased region" description="Basic and acidic residues" evidence="1">
    <location>
        <begin position="20"/>
        <end position="30"/>
    </location>
</feature>
<protein>
    <submittedName>
        <fullName evidence="2">Uncharacterized protein</fullName>
    </submittedName>
</protein>
<evidence type="ECO:0000256" key="1">
    <source>
        <dbReference type="SAM" id="MobiDB-lite"/>
    </source>
</evidence>
<evidence type="ECO:0000313" key="3">
    <source>
        <dbReference type="Proteomes" id="UP000887013"/>
    </source>
</evidence>
<feature type="compositionally biased region" description="Basic and acidic residues" evidence="1">
    <location>
        <begin position="47"/>
        <end position="56"/>
    </location>
</feature>
<sequence>MRVKWNRQLDGSLTRKQAEELEEANKEKQKSTPKIFRLFRRKKHNRRVDEESDRTLETSTCTPSEADDEDCASISSVATVASQPVTEVCHRDRTMSLFSSFRLNFPGGKKKSKRGAPLFQEKEPENNRYSSPDLMREKLDAARSQDELSKSSPSVRNAKDSVTAGDFLSLGELRMENSISFQQLKHADAKGAQEDAKLAKSVSFSDCQASLDSKQVICTNAKTFRIANGHIEGTTKPCFPHSTCESKSTCADSLRLPTQPSFSNAETSKATSGSSSRVQSCDGTLRDRCQMNSAILQMDRNGSIFDRGPTLGSLDHKAAVMMSEKSTVTCNGAVFRNESVQVIRESNASHVVLPVTSEVLLGCHSLKPCSSEENFSSECTSNSFRLPSYSANCKNSVNHYIVDKPLNKGDNCETSSLRMKHSSFELPNNSPNLSAKDAYRIEMNENDSTLFTIEESPVLLNDSDSQHEIVPFGLSKGEPLCEESQKMCESVISKTDCVESNIFQCDIKVLGNSVENHPDSISTEMCLKDSKIIGFDEVTLPNFEKRIGENCLHDQELNLVKSEMCNDSLNTCQPFEVCVNNQSNILENLSSTLPSTNKLCFETDLESDQKLSCEFNMDSGEKGSNIASNCQHLQVCANNNEEAMENSCSSSAIPLLNKVFQPDDDLNVDPRDTLNKTSLSLPEDQISTSVAVENIDRIDVSPDAIMTDDPILTKSNSHFMDILKPNYNNISNYNPDILKFLNWMHEGSDSVYTLCSSCSRIRKSSILNLDCPLLYNLNNNSLFDVESYLLKLTGADEASLFSDSCGRPLRSVASYVRNLISHCELPLSSHGPSSAEYATVRGKPRSEERCPHASPSMSPSGPSSGVTLHEPDLHTGGSDTTQYAAVGIQDGSEMLSKVGASLALCGSPVQPYLDDGPLKEHYSEIYDRPSYPAELISGNLSVSSNARENEVPLFRELSPEPLDSECDGGSPEKCPDPLYVRCHSVLTSSDARCSEENHSVNGLRERMCNGVVESDVSTSEFEGFIPKADSLDHLKNSDETEVNGFVYEGVKEKIKLFESCSSDVSCDSTGSHSAHGSLLSLRRKSLERSKHSMIPSLKKAANEKKSDGKKVFKERIQPSAGDKSTKTKAETANRFRSAPSDPNDLLDSPRVNGGNLPSQSDYECLDGFRPEVMNGFNHPSAGEVNGELAERCKSEELLSPLRSAFKPQESRCQLQNRRHSATDANLCSKDDPVCEDGNTKDSLECSFAVSALDEVRGQSESRGLQSRCASLPLVIGQVRENCARRNYPITDASRGKSRIPRSKPAFYVSFLVSLHVNWFGKMEQMYLN</sequence>